<gene>
    <name evidence="1" type="ORF">S03H2_24311</name>
</gene>
<feature type="non-terminal residue" evidence="1">
    <location>
        <position position="1"/>
    </location>
</feature>
<name>X1EXD5_9ZZZZ</name>
<evidence type="ECO:0008006" key="2">
    <source>
        <dbReference type="Google" id="ProtNLM"/>
    </source>
</evidence>
<organism evidence="1">
    <name type="scientific">marine sediment metagenome</name>
    <dbReference type="NCBI Taxonomy" id="412755"/>
    <lineage>
        <taxon>unclassified sequences</taxon>
        <taxon>metagenomes</taxon>
        <taxon>ecological metagenomes</taxon>
    </lineage>
</organism>
<dbReference type="Gene3D" id="2.180.10.10">
    <property type="entry name" value="RHS repeat-associated core"/>
    <property type="match status" value="2"/>
</dbReference>
<feature type="non-terminal residue" evidence="1">
    <location>
        <position position="199"/>
    </location>
</feature>
<proteinExistence type="predicted"/>
<accession>X1EXD5</accession>
<reference evidence="1" key="1">
    <citation type="journal article" date="2014" name="Front. Microbiol.">
        <title>High frequency of phylogenetically diverse reductive dehalogenase-homologous genes in deep subseafloor sedimentary metagenomes.</title>
        <authorList>
            <person name="Kawai M."/>
            <person name="Futagami T."/>
            <person name="Toyoda A."/>
            <person name="Takaki Y."/>
            <person name="Nishi S."/>
            <person name="Hori S."/>
            <person name="Arai W."/>
            <person name="Tsubouchi T."/>
            <person name="Morono Y."/>
            <person name="Uchiyama I."/>
            <person name="Ito T."/>
            <person name="Fujiyama A."/>
            <person name="Inagaki F."/>
            <person name="Takami H."/>
        </authorList>
    </citation>
    <scope>NUCLEOTIDE SEQUENCE</scope>
    <source>
        <strain evidence="1">Expedition CK06-06</strain>
    </source>
</reference>
<protein>
    <recommendedName>
        <fullName evidence="2">RHS repeat protein</fullName>
    </recommendedName>
</protein>
<evidence type="ECO:0000313" key="1">
    <source>
        <dbReference type="EMBL" id="GAH37247.1"/>
    </source>
</evidence>
<dbReference type="EMBL" id="BARU01013474">
    <property type="protein sequence ID" value="GAH37247.1"/>
    <property type="molecule type" value="Genomic_DNA"/>
</dbReference>
<comment type="caution">
    <text evidence="1">The sequence shown here is derived from an EMBL/GenBank/DDBJ whole genome shotgun (WGS) entry which is preliminary data.</text>
</comment>
<dbReference type="AlphaFoldDB" id="X1EXD5"/>
<sequence>AALADELSKEFAVPSTTDFAEVLASRRTKMLDGEATAVVYTYDDAGRLTLVTEDGSARGTWYLDAAGRRTRLVYGNDSYADYLYDGAGRLTVLNNNKSDDTDIAKFAYELDAAGMRTKMSISGMAYTSAALVYDYDGAYQLTKTTRTGGEAYTNAFYYDSAGNRTKRVLDAATTTYLYDYIDRMTKSGAGAMQWDEWGS</sequence>